<organism evidence="3">
    <name type="scientific">Sinanodonta woodiana</name>
    <name type="common">Chinese pond mussel</name>
    <name type="synonym">Anodonta woodiana</name>
    <dbReference type="NCBI Taxonomy" id="1069815"/>
    <lineage>
        <taxon>Eukaryota</taxon>
        <taxon>Metazoa</taxon>
        <taxon>Spiralia</taxon>
        <taxon>Lophotrochozoa</taxon>
        <taxon>Mollusca</taxon>
        <taxon>Bivalvia</taxon>
        <taxon>Autobranchia</taxon>
        <taxon>Heteroconchia</taxon>
        <taxon>Palaeoheterodonta</taxon>
        <taxon>Unionida</taxon>
        <taxon>Unionoidea</taxon>
        <taxon>Unionidae</taxon>
        <taxon>Unioninae</taxon>
        <taxon>Sinanodonta</taxon>
    </lineage>
</organism>
<reference evidence="3" key="1">
    <citation type="journal article" date="2018" name="PeerJ">
        <title>Complete paternally inherited mitogenomes of two freshwater mussels Unio pictorum and Sinanodonta woodiana (Bivalvia: Unionidae).</title>
        <authorList>
            <person name="Burzynski A."/>
            <person name="Soroka M."/>
        </authorList>
    </citation>
    <scope>NUCLEOTIDE SEQUENCE</scope>
    <source>
        <strain evidence="3">AW10</strain>
        <strain evidence="2">AW5</strain>
    </source>
</reference>
<keyword evidence="1" id="KW-0472">Membrane</keyword>
<accession>A0A346HGW8</accession>
<name>A0A346HGW8_SINWO</name>
<keyword evidence="3" id="KW-0496">Mitochondrion</keyword>
<keyword evidence="1" id="KW-0812">Transmembrane</keyword>
<keyword evidence="1" id="KW-1133">Transmembrane helix</keyword>
<dbReference type="AlphaFoldDB" id="A0A346HGW8"/>
<protein>
    <submittedName>
        <fullName evidence="3">ATP synthase F0 subunit 8</fullName>
    </submittedName>
</protein>
<feature type="transmembrane region" description="Helical" evidence="1">
    <location>
        <begin position="7"/>
        <end position="29"/>
    </location>
</feature>
<sequence length="61" mass="7344">MPQLSPISWISVFSFFFMMCVNMSVINWWSFFSDYCVDGISTNKVMHRSRVFIWGKTFKKF</sequence>
<dbReference type="EMBL" id="MH349359">
    <property type="protein sequence ID" value="AXO78654.1"/>
    <property type="molecule type" value="Genomic_DNA"/>
</dbReference>
<proteinExistence type="predicted"/>
<dbReference type="EMBL" id="MH349356">
    <property type="protein sequence ID" value="AXO78611.1"/>
    <property type="molecule type" value="Genomic_DNA"/>
</dbReference>
<evidence type="ECO:0000313" key="2">
    <source>
        <dbReference type="EMBL" id="AXO78611.1"/>
    </source>
</evidence>
<geneLocation type="mitochondrion" evidence="3"/>
<evidence type="ECO:0000313" key="3">
    <source>
        <dbReference type="EMBL" id="AXO78654.1"/>
    </source>
</evidence>
<evidence type="ECO:0000256" key="1">
    <source>
        <dbReference type="SAM" id="Phobius"/>
    </source>
</evidence>